<evidence type="ECO:0000313" key="2">
    <source>
        <dbReference type="Proteomes" id="UP000237105"/>
    </source>
</evidence>
<proteinExistence type="predicted"/>
<protein>
    <submittedName>
        <fullName evidence="1">PLAC8 motif-containing protein</fullName>
    </submittedName>
</protein>
<dbReference type="OrthoDB" id="1045822at2759"/>
<dbReference type="InterPro" id="IPR006461">
    <property type="entry name" value="PLAC_motif_containing"/>
</dbReference>
<evidence type="ECO:0000313" key="1">
    <source>
        <dbReference type="EMBL" id="PON47882.1"/>
    </source>
</evidence>
<reference evidence="2" key="1">
    <citation type="submission" date="2016-06" db="EMBL/GenBank/DDBJ databases">
        <title>Parallel loss of symbiosis genes in relatives of nitrogen-fixing non-legume Parasponia.</title>
        <authorList>
            <person name="Van Velzen R."/>
            <person name="Holmer R."/>
            <person name="Bu F."/>
            <person name="Rutten L."/>
            <person name="Van Zeijl A."/>
            <person name="Liu W."/>
            <person name="Santuari L."/>
            <person name="Cao Q."/>
            <person name="Sharma T."/>
            <person name="Shen D."/>
            <person name="Roswanjaya Y."/>
            <person name="Wardhani T."/>
            <person name="Kalhor M.S."/>
            <person name="Jansen J."/>
            <person name="Van den Hoogen J."/>
            <person name="Gungor B."/>
            <person name="Hartog M."/>
            <person name="Hontelez J."/>
            <person name="Verver J."/>
            <person name="Yang W.-C."/>
            <person name="Schijlen E."/>
            <person name="Repin R."/>
            <person name="Schilthuizen M."/>
            <person name="Schranz E."/>
            <person name="Heidstra R."/>
            <person name="Miyata K."/>
            <person name="Fedorova E."/>
            <person name="Kohlen W."/>
            <person name="Bisseling T."/>
            <person name="Smit S."/>
            <person name="Geurts R."/>
        </authorList>
    </citation>
    <scope>NUCLEOTIDE SEQUENCE [LARGE SCALE GENOMIC DNA]</scope>
    <source>
        <strain evidence="2">cv. WU1-14</strain>
    </source>
</reference>
<gene>
    <name evidence="1" type="ORF">PanWU01x14_241210</name>
</gene>
<comment type="caution">
    <text evidence="1">The sequence shown here is derived from an EMBL/GenBank/DDBJ whole genome shotgun (WGS) entry which is preliminary data.</text>
</comment>
<name>A0A2P5BGH7_PARAD</name>
<dbReference type="AlphaFoldDB" id="A0A2P5BGH7"/>
<dbReference type="STRING" id="3476.A0A2P5BGH7"/>
<dbReference type="EMBL" id="JXTB01000286">
    <property type="protein sequence ID" value="PON47882.1"/>
    <property type="molecule type" value="Genomic_DNA"/>
</dbReference>
<accession>A0A2P5BGH7</accession>
<dbReference type="NCBIfam" id="TIGR01571">
    <property type="entry name" value="A_thal_Cys_rich"/>
    <property type="match status" value="1"/>
</dbReference>
<organism evidence="1 2">
    <name type="scientific">Parasponia andersonii</name>
    <name type="common">Sponia andersonii</name>
    <dbReference type="NCBI Taxonomy" id="3476"/>
    <lineage>
        <taxon>Eukaryota</taxon>
        <taxon>Viridiplantae</taxon>
        <taxon>Streptophyta</taxon>
        <taxon>Embryophyta</taxon>
        <taxon>Tracheophyta</taxon>
        <taxon>Spermatophyta</taxon>
        <taxon>Magnoliopsida</taxon>
        <taxon>eudicotyledons</taxon>
        <taxon>Gunneridae</taxon>
        <taxon>Pentapetalae</taxon>
        <taxon>rosids</taxon>
        <taxon>fabids</taxon>
        <taxon>Rosales</taxon>
        <taxon>Cannabaceae</taxon>
        <taxon>Parasponia</taxon>
    </lineage>
</organism>
<dbReference type="PANTHER" id="PTHR15907">
    <property type="entry name" value="DUF614 FAMILY PROTEIN-RELATED"/>
    <property type="match status" value="1"/>
</dbReference>
<keyword evidence="2" id="KW-1185">Reference proteome</keyword>
<dbReference type="Pfam" id="PF04749">
    <property type="entry name" value="PLAC8"/>
    <property type="match status" value="1"/>
</dbReference>
<sequence length="158" mass="17662">MYPNNNGDSKYASQEAYINGSQQPSSQWTTGLCGCFEDTSSCMTTCCCPFITFGRNAEIIDRGRTTCASAGLIFYLLNCCAYMYSCTYRTKLRGLYSLPEEPCKDCCVHYFCVCCALCQEYRELKNRGLDPAIGWTANAEKINQNGKTPPYVVPGMDR</sequence>
<dbReference type="Proteomes" id="UP000237105">
    <property type="component" value="Unassembled WGS sequence"/>
</dbReference>